<reference evidence="1 2" key="1">
    <citation type="journal article" date="2024" name="bioRxiv">
        <title>A reference genome for Trichogramma kaykai: A tiny desert-dwelling parasitoid wasp with competing sex-ratio distorters.</title>
        <authorList>
            <person name="Culotta J."/>
            <person name="Lindsey A.R."/>
        </authorList>
    </citation>
    <scope>NUCLEOTIDE SEQUENCE [LARGE SCALE GENOMIC DNA]</scope>
    <source>
        <strain evidence="1 2">KSX58</strain>
    </source>
</reference>
<organism evidence="1 2">
    <name type="scientific">Trichogramma kaykai</name>
    <dbReference type="NCBI Taxonomy" id="54128"/>
    <lineage>
        <taxon>Eukaryota</taxon>
        <taxon>Metazoa</taxon>
        <taxon>Ecdysozoa</taxon>
        <taxon>Arthropoda</taxon>
        <taxon>Hexapoda</taxon>
        <taxon>Insecta</taxon>
        <taxon>Pterygota</taxon>
        <taxon>Neoptera</taxon>
        <taxon>Endopterygota</taxon>
        <taxon>Hymenoptera</taxon>
        <taxon>Apocrita</taxon>
        <taxon>Proctotrupomorpha</taxon>
        <taxon>Chalcidoidea</taxon>
        <taxon>Trichogrammatidae</taxon>
        <taxon>Trichogramma</taxon>
    </lineage>
</organism>
<gene>
    <name evidence="1" type="ORF">TKK_007717</name>
</gene>
<sequence length="123" mass="12761">MQRHRFDRKSEPAAPPLFLLSQSTAAVHSSPAVATVAAAAAAAAGEVIKRRYRFALLLGKERDAAMVNTEAVARPAIFLFGQSVSFQGSAAAAESRGGAGHRSVTAAAVASRVVAALRAYVRV</sequence>
<evidence type="ECO:0000313" key="2">
    <source>
        <dbReference type="Proteomes" id="UP001627154"/>
    </source>
</evidence>
<dbReference type="Proteomes" id="UP001627154">
    <property type="component" value="Unassembled WGS sequence"/>
</dbReference>
<protein>
    <submittedName>
        <fullName evidence="1">Uncharacterized protein</fullName>
    </submittedName>
</protein>
<dbReference type="AlphaFoldDB" id="A0ABD2X197"/>
<keyword evidence="2" id="KW-1185">Reference proteome</keyword>
<name>A0ABD2X197_9HYME</name>
<evidence type="ECO:0000313" key="1">
    <source>
        <dbReference type="EMBL" id="KAL3398577.1"/>
    </source>
</evidence>
<accession>A0ABD2X197</accession>
<comment type="caution">
    <text evidence="1">The sequence shown here is derived from an EMBL/GenBank/DDBJ whole genome shotgun (WGS) entry which is preliminary data.</text>
</comment>
<dbReference type="EMBL" id="JBJJXI010000059">
    <property type="protein sequence ID" value="KAL3398577.1"/>
    <property type="molecule type" value="Genomic_DNA"/>
</dbReference>
<proteinExistence type="predicted"/>